<feature type="domain" description="ChsH2 rubredoxin-like zinc ribbon" evidence="3">
    <location>
        <begin position="19"/>
        <end position="54"/>
    </location>
</feature>
<dbReference type="Pfam" id="PF01796">
    <property type="entry name" value="OB_ChsH2_C"/>
    <property type="match status" value="1"/>
</dbReference>
<feature type="region of interest" description="Disordered" evidence="1">
    <location>
        <begin position="1"/>
        <end position="22"/>
    </location>
</feature>
<dbReference type="InterPro" id="IPR012340">
    <property type="entry name" value="NA-bd_OB-fold"/>
</dbReference>
<dbReference type="Proteomes" id="UP001165583">
    <property type="component" value="Unassembled WGS sequence"/>
</dbReference>
<evidence type="ECO:0000259" key="2">
    <source>
        <dbReference type="Pfam" id="PF01796"/>
    </source>
</evidence>
<comment type="caution">
    <text evidence="4">The sequence shown here is derived from an EMBL/GenBank/DDBJ whole genome shotgun (WGS) entry which is preliminary data.</text>
</comment>
<dbReference type="InterPro" id="IPR002878">
    <property type="entry name" value="ChsH2_C"/>
</dbReference>
<reference evidence="4" key="1">
    <citation type="submission" date="2022-09" db="EMBL/GenBank/DDBJ databases">
        <title>Novosphingobium sp. Nov., a polycyclic aromatic hydrocarbon-degrading bacterium isolated form mangrove sediments in HongKong.</title>
        <authorList>
            <person name="Hu Z."/>
        </authorList>
    </citation>
    <scope>NUCLEOTIDE SEQUENCE</scope>
    <source>
        <strain evidence="4">HK4-1</strain>
    </source>
</reference>
<dbReference type="Gene3D" id="6.10.30.10">
    <property type="match status" value="1"/>
</dbReference>
<dbReference type="EMBL" id="JANZXA010000008">
    <property type="protein sequence ID" value="MCT2400523.1"/>
    <property type="molecule type" value="Genomic_DNA"/>
</dbReference>
<dbReference type="InterPro" id="IPR022002">
    <property type="entry name" value="ChsH2_Znr"/>
</dbReference>
<dbReference type="InterPro" id="IPR052513">
    <property type="entry name" value="Thioester_dehydratase-like"/>
</dbReference>
<evidence type="ECO:0000313" key="5">
    <source>
        <dbReference type="Proteomes" id="UP001165583"/>
    </source>
</evidence>
<keyword evidence="5" id="KW-1185">Reference proteome</keyword>
<name>A0ABT2I6U7_9SPHN</name>
<dbReference type="SUPFAM" id="SSF50249">
    <property type="entry name" value="Nucleic acid-binding proteins"/>
    <property type="match status" value="1"/>
</dbReference>
<evidence type="ECO:0000256" key="1">
    <source>
        <dbReference type="SAM" id="MobiDB-lite"/>
    </source>
</evidence>
<evidence type="ECO:0000313" key="4">
    <source>
        <dbReference type="EMBL" id="MCT2400523.1"/>
    </source>
</evidence>
<accession>A0ABT2I6U7</accession>
<dbReference type="RefSeq" id="WP_260046588.1">
    <property type="nucleotide sequence ID" value="NZ_JANZXA010000008.1"/>
</dbReference>
<sequence>MSNPPRPKPRLEQENTPFWTGGAEGKLNITKCGDCGQYTHPPRVLCRHCLSENVAPEAVAGTGVVETFTINYQPWAKDLEVPYVIARVSLDGVPGVFLTTNIVNCPVEDVNFGDAVRVTFEEQDGIFYPLFEKAN</sequence>
<dbReference type="PANTHER" id="PTHR34075:SF5">
    <property type="entry name" value="BLR3430 PROTEIN"/>
    <property type="match status" value="1"/>
</dbReference>
<organism evidence="4 5">
    <name type="scientific">Novosphingobium mangrovi</name>
    <name type="common">ex Huang et al. 2023</name>
    <dbReference type="NCBI Taxonomy" id="2976432"/>
    <lineage>
        <taxon>Bacteria</taxon>
        <taxon>Pseudomonadati</taxon>
        <taxon>Pseudomonadota</taxon>
        <taxon>Alphaproteobacteria</taxon>
        <taxon>Sphingomonadales</taxon>
        <taxon>Sphingomonadaceae</taxon>
        <taxon>Novosphingobium</taxon>
    </lineage>
</organism>
<protein>
    <submittedName>
        <fullName evidence="4">OB-fold domain-containing protein</fullName>
    </submittedName>
</protein>
<proteinExistence type="predicted"/>
<gene>
    <name evidence="4" type="ORF">NZK81_13260</name>
</gene>
<dbReference type="Pfam" id="PF12172">
    <property type="entry name" value="zf-ChsH2"/>
    <property type="match status" value="1"/>
</dbReference>
<evidence type="ECO:0000259" key="3">
    <source>
        <dbReference type="Pfam" id="PF12172"/>
    </source>
</evidence>
<feature type="domain" description="ChsH2 C-terminal OB-fold" evidence="2">
    <location>
        <begin position="58"/>
        <end position="121"/>
    </location>
</feature>
<dbReference type="PANTHER" id="PTHR34075">
    <property type="entry name" value="BLR3430 PROTEIN"/>
    <property type="match status" value="1"/>
</dbReference>